<dbReference type="InterPro" id="IPR051159">
    <property type="entry name" value="Hexapeptide_acetyltransf"/>
</dbReference>
<reference evidence="5 6" key="1">
    <citation type="submission" date="2016-11" db="EMBL/GenBank/DDBJ databases">
        <title>Whole genomes of Flavobacteriaceae.</title>
        <authorList>
            <person name="Stine C."/>
            <person name="Li C."/>
            <person name="Tadesse D."/>
        </authorList>
    </citation>
    <scope>NUCLEOTIDE SEQUENCE [LARGE SCALE GENOMIC DNA]</scope>
    <source>
        <strain evidence="5 6">CCUG 60112</strain>
    </source>
</reference>
<accession>A0ABX4CRW6</accession>
<keyword evidence="2" id="KW-0808">Transferase</keyword>
<dbReference type="PANTHER" id="PTHR23416:SF23">
    <property type="entry name" value="ACETYLTRANSFERASE C18B11.09C-RELATED"/>
    <property type="match status" value="1"/>
</dbReference>
<organism evidence="5 6">
    <name type="scientific">Flavobacterium plurextorum</name>
    <dbReference type="NCBI Taxonomy" id="1114867"/>
    <lineage>
        <taxon>Bacteria</taxon>
        <taxon>Pseudomonadati</taxon>
        <taxon>Bacteroidota</taxon>
        <taxon>Flavobacteriia</taxon>
        <taxon>Flavobacteriales</taxon>
        <taxon>Flavobacteriaceae</taxon>
        <taxon>Flavobacterium</taxon>
    </lineage>
</organism>
<evidence type="ECO:0000313" key="6">
    <source>
        <dbReference type="Proteomes" id="UP000198381"/>
    </source>
</evidence>
<evidence type="ECO:0000313" key="5">
    <source>
        <dbReference type="EMBL" id="OXB05321.1"/>
    </source>
</evidence>
<evidence type="ECO:0000256" key="2">
    <source>
        <dbReference type="ARBA" id="ARBA00022679"/>
    </source>
</evidence>
<dbReference type="InterPro" id="IPR018357">
    <property type="entry name" value="Hexapep_transf_CS"/>
</dbReference>
<sequence>MLKFLKFLNFIRIEICNNFRGRMQAVQWRLDNKHNFTSLSINVKKPKIIRVGMHSYGVLNVESFGNKEEALYIGDFVSIASNVLFILGGNHQINTFTTYPIKAHFVENFSEIDAQTKGAIILEDEVWLGSNVTVMSGVKIGKGAIVAAGSVVTKDVVPFSIVGGNPAKFIRWRIPEELIAERSKINLSDIGIEPIKKNIDVLYKTLDLDVINSIKKIL</sequence>
<dbReference type="PROSITE" id="PS00101">
    <property type="entry name" value="HEXAPEP_TRANSFERASES"/>
    <property type="match status" value="1"/>
</dbReference>
<proteinExistence type="inferred from homology"/>
<evidence type="ECO:0000256" key="1">
    <source>
        <dbReference type="ARBA" id="ARBA00007274"/>
    </source>
</evidence>
<evidence type="ECO:0000256" key="4">
    <source>
        <dbReference type="ARBA" id="ARBA00023315"/>
    </source>
</evidence>
<dbReference type="InterPro" id="IPR011004">
    <property type="entry name" value="Trimer_LpxA-like_sf"/>
</dbReference>
<keyword evidence="3" id="KW-0677">Repeat</keyword>
<evidence type="ECO:0008006" key="7">
    <source>
        <dbReference type="Google" id="ProtNLM"/>
    </source>
</evidence>
<dbReference type="PANTHER" id="PTHR23416">
    <property type="entry name" value="SIALIC ACID SYNTHASE-RELATED"/>
    <property type="match status" value="1"/>
</dbReference>
<gene>
    <name evidence="5" type="ORF">B0A81_15335</name>
</gene>
<evidence type="ECO:0000256" key="3">
    <source>
        <dbReference type="ARBA" id="ARBA00022737"/>
    </source>
</evidence>
<dbReference type="CDD" id="cd03349">
    <property type="entry name" value="LbH_XAT"/>
    <property type="match status" value="1"/>
</dbReference>
<dbReference type="Pfam" id="PF00132">
    <property type="entry name" value="Hexapep"/>
    <property type="match status" value="1"/>
</dbReference>
<dbReference type="Proteomes" id="UP000198381">
    <property type="component" value="Unassembled WGS sequence"/>
</dbReference>
<keyword evidence="4" id="KW-0012">Acyltransferase</keyword>
<dbReference type="SUPFAM" id="SSF51161">
    <property type="entry name" value="Trimeric LpxA-like enzymes"/>
    <property type="match status" value="1"/>
</dbReference>
<dbReference type="EMBL" id="MUHD01000028">
    <property type="protein sequence ID" value="OXB05321.1"/>
    <property type="molecule type" value="Genomic_DNA"/>
</dbReference>
<name>A0ABX4CRW6_9FLAO</name>
<dbReference type="InterPro" id="IPR001451">
    <property type="entry name" value="Hexapep"/>
</dbReference>
<protein>
    <recommendedName>
        <fullName evidence="7">Acetyltransferase (Isoleucine patch superfamily)</fullName>
    </recommendedName>
</protein>
<comment type="caution">
    <text evidence="5">The sequence shown here is derived from an EMBL/GenBank/DDBJ whole genome shotgun (WGS) entry which is preliminary data.</text>
</comment>
<dbReference type="Gene3D" id="2.160.10.10">
    <property type="entry name" value="Hexapeptide repeat proteins"/>
    <property type="match status" value="1"/>
</dbReference>
<comment type="similarity">
    <text evidence="1">Belongs to the transferase hexapeptide repeat family.</text>
</comment>
<keyword evidence="6" id="KW-1185">Reference proteome</keyword>